<name>A0A9N9GFB8_9GLOM</name>
<comment type="caution">
    <text evidence="1">The sequence shown here is derived from an EMBL/GenBank/DDBJ whole genome shotgun (WGS) entry which is preliminary data.</text>
</comment>
<organism evidence="1 2">
    <name type="scientific">Racocetra fulgida</name>
    <dbReference type="NCBI Taxonomy" id="60492"/>
    <lineage>
        <taxon>Eukaryota</taxon>
        <taxon>Fungi</taxon>
        <taxon>Fungi incertae sedis</taxon>
        <taxon>Mucoromycota</taxon>
        <taxon>Glomeromycotina</taxon>
        <taxon>Glomeromycetes</taxon>
        <taxon>Diversisporales</taxon>
        <taxon>Gigasporaceae</taxon>
        <taxon>Racocetra</taxon>
    </lineage>
</organism>
<evidence type="ECO:0000313" key="2">
    <source>
        <dbReference type="Proteomes" id="UP000789396"/>
    </source>
</evidence>
<feature type="non-terminal residue" evidence="1">
    <location>
        <position position="1"/>
    </location>
</feature>
<proteinExistence type="predicted"/>
<dbReference type="EMBL" id="CAJVPZ010008962">
    <property type="protein sequence ID" value="CAG8603684.1"/>
    <property type="molecule type" value="Genomic_DNA"/>
</dbReference>
<reference evidence="1" key="1">
    <citation type="submission" date="2021-06" db="EMBL/GenBank/DDBJ databases">
        <authorList>
            <person name="Kallberg Y."/>
            <person name="Tangrot J."/>
            <person name="Rosling A."/>
        </authorList>
    </citation>
    <scope>NUCLEOTIDE SEQUENCE</scope>
    <source>
        <strain evidence="1">IN212</strain>
    </source>
</reference>
<sequence>MRTKKKYEEEEAYFQNEFVKKRKTNNKISINDVKLAIKSITPNQVQTSSLISTKKRKRYNQFWSTKSQSNTKNINYAKSDNHKNKVKLDNINNDDHFENNEYIDHFEDNEYDHFENNYDELLTALQLLTPHSTVRSLAMNDNFEAAELHQFLIMRNLECELNIGTEDFPGEMMKPKKIQVALPDDIYNLLIDYYNNWYKSNFVSI</sequence>
<gene>
    <name evidence="1" type="ORF">RFULGI_LOCUS6699</name>
</gene>
<accession>A0A9N9GFB8</accession>
<dbReference type="Proteomes" id="UP000789396">
    <property type="component" value="Unassembled WGS sequence"/>
</dbReference>
<keyword evidence="2" id="KW-1185">Reference proteome</keyword>
<protein>
    <submittedName>
        <fullName evidence="1">15435_t:CDS:1</fullName>
    </submittedName>
</protein>
<evidence type="ECO:0000313" key="1">
    <source>
        <dbReference type="EMBL" id="CAG8603684.1"/>
    </source>
</evidence>
<dbReference type="AlphaFoldDB" id="A0A9N9GFB8"/>